<evidence type="ECO:0000313" key="1">
    <source>
        <dbReference type="EMBL" id="PQO46769.1"/>
    </source>
</evidence>
<evidence type="ECO:0008006" key="3">
    <source>
        <dbReference type="Google" id="ProtNLM"/>
    </source>
</evidence>
<organism evidence="1 2">
    <name type="scientific">Blastopirellula marina</name>
    <dbReference type="NCBI Taxonomy" id="124"/>
    <lineage>
        <taxon>Bacteria</taxon>
        <taxon>Pseudomonadati</taxon>
        <taxon>Planctomycetota</taxon>
        <taxon>Planctomycetia</taxon>
        <taxon>Pirellulales</taxon>
        <taxon>Pirellulaceae</taxon>
        <taxon>Blastopirellula</taxon>
    </lineage>
</organism>
<comment type="caution">
    <text evidence="1">The sequence shown here is derived from an EMBL/GenBank/DDBJ whole genome shotgun (WGS) entry which is preliminary data.</text>
</comment>
<reference evidence="1 2" key="1">
    <citation type="submission" date="2018-02" db="EMBL/GenBank/DDBJ databases">
        <title>Comparative genomes isolates from brazilian mangrove.</title>
        <authorList>
            <person name="Araujo J.E."/>
            <person name="Taketani R.G."/>
            <person name="Silva M.C.P."/>
            <person name="Loureco M.V."/>
            <person name="Andreote F.D."/>
        </authorList>
    </citation>
    <scope>NUCLEOTIDE SEQUENCE [LARGE SCALE GENOMIC DNA]</scope>
    <source>
        <strain evidence="1 2">Nap-Phe MGV</strain>
    </source>
</reference>
<accession>A0A2S8GQR0</accession>
<dbReference type="InterPro" id="IPR025083">
    <property type="entry name" value="DUF3969"/>
</dbReference>
<name>A0A2S8GQR0_9BACT</name>
<dbReference type="Proteomes" id="UP000237819">
    <property type="component" value="Unassembled WGS sequence"/>
</dbReference>
<dbReference type="Pfam" id="PF13108">
    <property type="entry name" value="DUF3969"/>
    <property type="match status" value="1"/>
</dbReference>
<sequence length="105" mass="11828">MVIHNAANVIVALVCLGLIDALESGTIEVDDAEQLLFSPYMKKMLRGSAPALSEAVGLGMELDDLREIVPTEFRPTLQRIREIAQRYLANSDRAKFDRDWIERLI</sequence>
<dbReference type="AlphaFoldDB" id="A0A2S8GQR0"/>
<gene>
    <name evidence="1" type="ORF">C5Y93_08025</name>
</gene>
<proteinExistence type="predicted"/>
<dbReference type="EMBL" id="PUHZ01000008">
    <property type="protein sequence ID" value="PQO46769.1"/>
    <property type="molecule type" value="Genomic_DNA"/>
</dbReference>
<evidence type="ECO:0000313" key="2">
    <source>
        <dbReference type="Proteomes" id="UP000237819"/>
    </source>
</evidence>
<protein>
    <recommendedName>
        <fullName evidence="3">DUF3969 domain-containing protein</fullName>
    </recommendedName>
</protein>